<dbReference type="AlphaFoldDB" id="A0A1I7EZB6"/>
<evidence type="ECO:0000313" key="3">
    <source>
        <dbReference type="EMBL" id="SFU29292.1"/>
    </source>
</evidence>
<organism evidence="3 4">
    <name type="scientific">Pseudoduganella namucuonensis</name>
    <dbReference type="NCBI Taxonomy" id="1035707"/>
    <lineage>
        <taxon>Bacteria</taxon>
        <taxon>Pseudomonadati</taxon>
        <taxon>Pseudomonadota</taxon>
        <taxon>Betaproteobacteria</taxon>
        <taxon>Burkholderiales</taxon>
        <taxon>Oxalobacteraceae</taxon>
        <taxon>Telluria group</taxon>
        <taxon>Pseudoduganella</taxon>
    </lineage>
</organism>
<protein>
    <submittedName>
        <fullName evidence="3">Zinc-ribbon domain-containing protein</fullName>
    </submittedName>
</protein>
<dbReference type="InterPro" id="IPR024399">
    <property type="entry name" value="DUF2628"/>
</dbReference>
<proteinExistence type="predicted"/>
<feature type="transmembrane region" description="Helical" evidence="1">
    <location>
        <begin position="66"/>
        <end position="84"/>
    </location>
</feature>
<dbReference type="STRING" id="1035707.SAMN05216552_1001266"/>
<feature type="transmembrane region" description="Helical" evidence="1">
    <location>
        <begin position="91"/>
        <end position="112"/>
    </location>
</feature>
<accession>A0A1I7EZB6</accession>
<name>A0A1I7EZB6_9BURK</name>
<keyword evidence="1" id="KW-1133">Transmembrane helix</keyword>
<dbReference type="Pfam" id="PF13240">
    <property type="entry name" value="Zn_Ribbon_1"/>
    <property type="match status" value="1"/>
</dbReference>
<keyword evidence="4" id="KW-1185">Reference proteome</keyword>
<evidence type="ECO:0000259" key="2">
    <source>
        <dbReference type="Pfam" id="PF13240"/>
    </source>
</evidence>
<dbReference type="Pfam" id="PF10947">
    <property type="entry name" value="DUF2628"/>
    <property type="match status" value="1"/>
</dbReference>
<reference evidence="4" key="1">
    <citation type="submission" date="2016-10" db="EMBL/GenBank/DDBJ databases">
        <authorList>
            <person name="Varghese N."/>
            <person name="Submissions S."/>
        </authorList>
    </citation>
    <scope>NUCLEOTIDE SEQUENCE [LARGE SCALE GENOMIC DNA]</scope>
    <source>
        <strain evidence="4">CGMCC 1.11014</strain>
    </source>
</reference>
<dbReference type="InterPro" id="IPR026870">
    <property type="entry name" value="Zinc_ribbon_dom"/>
</dbReference>
<dbReference type="Proteomes" id="UP000199391">
    <property type="component" value="Unassembled WGS sequence"/>
</dbReference>
<evidence type="ECO:0000256" key="1">
    <source>
        <dbReference type="SAM" id="Phobius"/>
    </source>
</evidence>
<keyword evidence="1" id="KW-0472">Membrane</keyword>
<feature type="transmembrane region" description="Helical" evidence="1">
    <location>
        <begin position="118"/>
        <end position="137"/>
    </location>
</feature>
<evidence type="ECO:0000313" key="4">
    <source>
        <dbReference type="Proteomes" id="UP000199391"/>
    </source>
</evidence>
<sequence>MPFCQQCGSQASDTADFCFNCGADVASTAIALPGISPGWKARFAVLQKAGGVDMPQSIALTMGERAMVRFNLLAFLFGPAYYAVKGMWRKALTLCALSLVLMLLFRMLLAGVGLGGSGFVHTAYLIAPALFATRANVDYFTKMVLRDDGWL</sequence>
<dbReference type="EMBL" id="FPBO01000001">
    <property type="protein sequence ID" value="SFU29292.1"/>
    <property type="molecule type" value="Genomic_DNA"/>
</dbReference>
<feature type="domain" description="Zinc-ribbon" evidence="2">
    <location>
        <begin position="3"/>
        <end position="24"/>
    </location>
</feature>
<keyword evidence="1" id="KW-0812">Transmembrane</keyword>
<gene>
    <name evidence="3" type="ORF">SAMN05216552_1001266</name>
</gene>